<dbReference type="AlphaFoldDB" id="A0A815CX07"/>
<keyword evidence="3" id="KW-1185">Reference proteome</keyword>
<feature type="region of interest" description="Disordered" evidence="1">
    <location>
        <begin position="131"/>
        <end position="190"/>
    </location>
</feature>
<accession>A0A815CX07</accession>
<proteinExistence type="predicted"/>
<evidence type="ECO:0000313" key="2">
    <source>
        <dbReference type="EMBL" id="CAF1285794.1"/>
    </source>
</evidence>
<evidence type="ECO:0000256" key="1">
    <source>
        <dbReference type="SAM" id="MobiDB-lite"/>
    </source>
</evidence>
<feature type="region of interest" description="Disordered" evidence="1">
    <location>
        <begin position="67"/>
        <end position="109"/>
    </location>
</feature>
<reference evidence="2" key="1">
    <citation type="submission" date="2021-02" db="EMBL/GenBank/DDBJ databases">
        <authorList>
            <person name="Nowell W R."/>
        </authorList>
    </citation>
    <scope>NUCLEOTIDE SEQUENCE</scope>
</reference>
<evidence type="ECO:0000313" key="3">
    <source>
        <dbReference type="Proteomes" id="UP000663870"/>
    </source>
</evidence>
<organism evidence="2 3">
    <name type="scientific">Rotaria sordida</name>
    <dbReference type="NCBI Taxonomy" id="392033"/>
    <lineage>
        <taxon>Eukaryota</taxon>
        <taxon>Metazoa</taxon>
        <taxon>Spiralia</taxon>
        <taxon>Gnathifera</taxon>
        <taxon>Rotifera</taxon>
        <taxon>Eurotatoria</taxon>
        <taxon>Bdelloidea</taxon>
        <taxon>Philodinida</taxon>
        <taxon>Philodinidae</taxon>
        <taxon>Rotaria</taxon>
    </lineage>
</organism>
<protein>
    <submittedName>
        <fullName evidence="2">Uncharacterized protein</fullName>
    </submittedName>
</protein>
<gene>
    <name evidence="2" type="ORF">JXQ802_LOCUS28729</name>
</gene>
<feature type="compositionally biased region" description="Basic residues" evidence="1">
    <location>
        <begin position="166"/>
        <end position="175"/>
    </location>
</feature>
<sequence length="228" mass="26609">MPAQREARIRRSRKVFSPSDNFIRPTHYLLYFDSTDSYSIVLFSSIHDIINKTATLNIRGSFETCEEEQEKRTRESQQTSSNGKDEAVIDGEDEDVDMPPSSQQEGLIKTFSLSNFQQKRRITDRDYSLWDEENDDDDINEKTNNQFDDLSRPTGPSDFDKNSITTKKKKKKRKQNQATGKSFKRQRTSNNYEDIEQINALIDPIIINEKNTKATHFSTESMRQPMWC</sequence>
<comment type="caution">
    <text evidence="2">The sequence shown here is derived from an EMBL/GenBank/DDBJ whole genome shotgun (WGS) entry which is preliminary data.</text>
</comment>
<feature type="compositionally biased region" description="Acidic residues" evidence="1">
    <location>
        <begin position="88"/>
        <end position="97"/>
    </location>
</feature>
<feature type="compositionally biased region" description="Polar residues" evidence="1">
    <location>
        <begin position="100"/>
        <end position="109"/>
    </location>
</feature>
<name>A0A815CX07_9BILA</name>
<dbReference type="EMBL" id="CAJNOL010001093">
    <property type="protein sequence ID" value="CAF1285794.1"/>
    <property type="molecule type" value="Genomic_DNA"/>
</dbReference>
<dbReference type="Proteomes" id="UP000663870">
    <property type="component" value="Unassembled WGS sequence"/>
</dbReference>